<evidence type="ECO:0000313" key="1">
    <source>
        <dbReference type="EMBL" id="GIJ56113.1"/>
    </source>
</evidence>
<protein>
    <recommendedName>
        <fullName evidence="3">DUF885 domain-containing protein</fullName>
    </recommendedName>
</protein>
<dbReference type="RefSeq" id="WP_203993882.1">
    <property type="nucleotide sequence ID" value="NZ_BOPG01000023.1"/>
</dbReference>
<dbReference type="PANTHER" id="PTHR33361:SF2">
    <property type="entry name" value="DUF885 DOMAIN-CONTAINING PROTEIN"/>
    <property type="match status" value="1"/>
</dbReference>
<evidence type="ECO:0008006" key="3">
    <source>
        <dbReference type="Google" id="ProtNLM"/>
    </source>
</evidence>
<comment type="caution">
    <text evidence="1">The sequence shown here is derived from an EMBL/GenBank/DDBJ whole genome shotgun (WGS) entry which is preliminary data.</text>
</comment>
<accession>A0A8J4E003</accession>
<dbReference type="EMBL" id="BOPG01000023">
    <property type="protein sequence ID" value="GIJ56113.1"/>
    <property type="molecule type" value="Genomic_DNA"/>
</dbReference>
<keyword evidence="2" id="KW-1185">Reference proteome</keyword>
<proteinExistence type="predicted"/>
<gene>
    <name evidence="1" type="ORF">Vau01_036290</name>
</gene>
<dbReference type="Proteomes" id="UP000612585">
    <property type="component" value="Unassembled WGS sequence"/>
</dbReference>
<dbReference type="Pfam" id="PF05960">
    <property type="entry name" value="DUF885"/>
    <property type="match status" value="1"/>
</dbReference>
<organism evidence="1 2">
    <name type="scientific">Virgisporangium aurantiacum</name>
    <dbReference type="NCBI Taxonomy" id="175570"/>
    <lineage>
        <taxon>Bacteria</taxon>
        <taxon>Bacillati</taxon>
        <taxon>Actinomycetota</taxon>
        <taxon>Actinomycetes</taxon>
        <taxon>Micromonosporales</taxon>
        <taxon>Micromonosporaceae</taxon>
        <taxon>Virgisporangium</taxon>
    </lineage>
</organism>
<evidence type="ECO:0000313" key="2">
    <source>
        <dbReference type="Proteomes" id="UP000612585"/>
    </source>
</evidence>
<reference evidence="1" key="1">
    <citation type="submission" date="2021-01" db="EMBL/GenBank/DDBJ databases">
        <title>Whole genome shotgun sequence of Virgisporangium aurantiacum NBRC 16421.</title>
        <authorList>
            <person name="Komaki H."/>
            <person name="Tamura T."/>
        </authorList>
    </citation>
    <scope>NUCLEOTIDE SEQUENCE</scope>
    <source>
        <strain evidence="1">NBRC 16421</strain>
    </source>
</reference>
<name>A0A8J4E003_9ACTN</name>
<dbReference type="InterPro" id="IPR010281">
    <property type="entry name" value="DUF885"/>
</dbReference>
<sequence length="524" mass="57562">MTELAGICDDLVEALWEADPIRATRMGIRGHEHELPDYSDAGAERHRARMNGLAARTFALDASRLDPQERITRAVALQAIEDELVGVEVRALEYTVVGSWVAPAVELLFALPGTAGTDRAAYLARLAAIPAALDALAQRHRDGIAAGRLPVRSLARDAVAFIDRHLEDPDRLPAEHVRPAYVRYRDVLVTEVVPRSRPDDRPGLCWLPDGTRYYAALCRRHTTTVRDADDLHRTGIDLIARLDEEYAQLGARALGESVPKLVRRRLRQDPALRWTDADEVQAHARATIARAEAAAPDWFGRLPDRGCDVRAVPQDLAPGAPGAYYEPPALDGSRPGIYYVNTHRVGERHRHAGEATAFHEAVPGHHVQHTAAQGLVGLPLLRRIQESTAFGEGWGLYAERLADEMGLYSDDLARLGMVAADSIRAARLVVDTGLHAHGWSRERATAYLRENTAMAEVDVESETDRYIADPGQALAYMVGRLEIQRLRAETAARLDIRAFHDTVLGNGALPLTALTEVVTGRPPA</sequence>
<dbReference type="PANTHER" id="PTHR33361">
    <property type="entry name" value="GLR0591 PROTEIN"/>
    <property type="match status" value="1"/>
</dbReference>
<dbReference type="AlphaFoldDB" id="A0A8J4E003"/>